<accession>A0AA41Q050</accession>
<feature type="transmembrane region" description="Helical" evidence="2">
    <location>
        <begin position="267"/>
        <end position="284"/>
    </location>
</feature>
<feature type="transmembrane region" description="Helical" evidence="2">
    <location>
        <begin position="1096"/>
        <end position="1117"/>
    </location>
</feature>
<feature type="transmembrane region" description="Helical" evidence="2">
    <location>
        <begin position="1308"/>
        <end position="1331"/>
    </location>
</feature>
<feature type="transmembrane region" description="Helical" evidence="2">
    <location>
        <begin position="1201"/>
        <end position="1219"/>
    </location>
</feature>
<protein>
    <recommendedName>
        <fullName evidence="5">DUF2157 domain-containing protein</fullName>
    </recommendedName>
</protein>
<feature type="transmembrane region" description="Helical" evidence="2">
    <location>
        <begin position="698"/>
        <end position="718"/>
    </location>
</feature>
<feature type="transmembrane region" description="Helical" evidence="2">
    <location>
        <begin position="905"/>
        <end position="923"/>
    </location>
</feature>
<feature type="transmembrane region" description="Helical" evidence="2">
    <location>
        <begin position="461"/>
        <end position="481"/>
    </location>
</feature>
<evidence type="ECO:0000256" key="2">
    <source>
        <dbReference type="SAM" id="Phobius"/>
    </source>
</evidence>
<feature type="transmembrane region" description="Helical" evidence="2">
    <location>
        <begin position="234"/>
        <end position="255"/>
    </location>
</feature>
<feature type="transmembrane region" description="Helical" evidence="2">
    <location>
        <begin position="802"/>
        <end position="821"/>
    </location>
</feature>
<feature type="transmembrane region" description="Helical" evidence="2">
    <location>
        <begin position="981"/>
        <end position="1001"/>
    </location>
</feature>
<dbReference type="RefSeq" id="WP_235053270.1">
    <property type="nucleotide sequence ID" value="NZ_JAKFHA010000009.1"/>
</dbReference>
<feature type="transmembrane region" description="Helical" evidence="2">
    <location>
        <begin position="207"/>
        <end position="227"/>
    </location>
</feature>
<dbReference type="NCBIfam" id="NF047321">
    <property type="entry name" value="SCO7613_CTERM"/>
    <property type="match status" value="1"/>
</dbReference>
<feature type="transmembrane region" description="Helical" evidence="2">
    <location>
        <begin position="1123"/>
        <end position="1142"/>
    </location>
</feature>
<evidence type="ECO:0000313" key="3">
    <source>
        <dbReference type="EMBL" id="MCF2529105.1"/>
    </source>
</evidence>
<keyword evidence="2" id="KW-0812">Transmembrane</keyword>
<feature type="transmembrane region" description="Helical" evidence="2">
    <location>
        <begin position="930"/>
        <end position="948"/>
    </location>
</feature>
<keyword evidence="2" id="KW-1133">Transmembrane helix</keyword>
<organism evidence="3 4">
    <name type="scientific">Yinghuangia soli</name>
    <dbReference type="NCBI Taxonomy" id="2908204"/>
    <lineage>
        <taxon>Bacteria</taxon>
        <taxon>Bacillati</taxon>
        <taxon>Actinomycetota</taxon>
        <taxon>Actinomycetes</taxon>
        <taxon>Kitasatosporales</taxon>
        <taxon>Streptomycetaceae</taxon>
        <taxon>Yinghuangia</taxon>
    </lineage>
</organism>
<evidence type="ECO:0000313" key="4">
    <source>
        <dbReference type="Proteomes" id="UP001165378"/>
    </source>
</evidence>
<feature type="transmembrane region" description="Helical" evidence="2">
    <location>
        <begin position="623"/>
        <end position="642"/>
    </location>
</feature>
<feature type="transmembrane region" description="Helical" evidence="2">
    <location>
        <begin position="775"/>
        <end position="796"/>
    </location>
</feature>
<keyword evidence="4" id="KW-1185">Reference proteome</keyword>
<proteinExistence type="predicted"/>
<reference evidence="3" key="1">
    <citation type="submission" date="2022-01" db="EMBL/GenBank/DDBJ databases">
        <title>Genome-Based Taxonomic Classification of the Phylum Actinobacteria.</title>
        <authorList>
            <person name="Gao Y."/>
        </authorList>
    </citation>
    <scope>NUCLEOTIDE SEQUENCE</scope>
    <source>
        <strain evidence="3">KLBMP 8922</strain>
    </source>
</reference>
<feature type="transmembrane region" description="Helical" evidence="2">
    <location>
        <begin position="954"/>
        <end position="974"/>
    </location>
</feature>
<feature type="region of interest" description="Disordered" evidence="1">
    <location>
        <begin position="102"/>
        <end position="140"/>
    </location>
</feature>
<feature type="compositionally biased region" description="Gly residues" evidence="1">
    <location>
        <begin position="104"/>
        <end position="114"/>
    </location>
</feature>
<feature type="transmembrane region" description="Helical" evidence="2">
    <location>
        <begin position="1260"/>
        <end position="1277"/>
    </location>
</feature>
<feature type="transmembrane region" description="Helical" evidence="2">
    <location>
        <begin position="540"/>
        <end position="562"/>
    </location>
</feature>
<evidence type="ECO:0008006" key="5">
    <source>
        <dbReference type="Google" id="ProtNLM"/>
    </source>
</evidence>
<feature type="transmembrane region" description="Helical" evidence="2">
    <location>
        <begin position="725"/>
        <end position="743"/>
    </location>
</feature>
<feature type="transmembrane region" description="Helical" evidence="2">
    <location>
        <begin position="1044"/>
        <end position="1062"/>
    </location>
</feature>
<feature type="transmembrane region" description="Helical" evidence="2">
    <location>
        <begin position="828"/>
        <end position="847"/>
    </location>
</feature>
<feature type="transmembrane region" description="Helical" evidence="2">
    <location>
        <begin position="648"/>
        <end position="665"/>
    </location>
</feature>
<gene>
    <name evidence="3" type="ORF">LZ495_18060</name>
</gene>
<feature type="transmembrane region" description="Helical" evidence="2">
    <location>
        <begin position="321"/>
        <end position="342"/>
    </location>
</feature>
<feature type="transmembrane region" description="Helical" evidence="2">
    <location>
        <begin position="853"/>
        <end position="871"/>
    </location>
</feature>
<feature type="transmembrane region" description="Helical" evidence="2">
    <location>
        <begin position="1149"/>
        <end position="1169"/>
    </location>
</feature>
<feature type="transmembrane region" description="Helical" evidence="2">
    <location>
        <begin position="1007"/>
        <end position="1024"/>
    </location>
</feature>
<feature type="transmembrane region" description="Helical" evidence="2">
    <location>
        <begin position="1283"/>
        <end position="1301"/>
    </location>
</feature>
<comment type="caution">
    <text evidence="3">The sequence shown here is derived from an EMBL/GenBank/DDBJ whole genome shotgun (WGS) entry which is preliminary data.</text>
</comment>
<name>A0AA41Q050_9ACTN</name>
<keyword evidence="2" id="KW-0472">Membrane</keyword>
<sequence>MIDIELLADPARCPDCAGGLNLPRPAYCEHCGLPLAGPLALALWKVSGDARRVLEQREALLRQLRATAAPRWSVELGTARYAAAPAADAEAPAAAAAPAAGTAAGSGTGVGAGTSSGRHAAHAGVPRPTPPSPAFGAAADGPSHDPYAAFGRNTRHSAAAAAAPARPADPEVTRRRIARFFLGTGVLLLIVAAIVFVAVTWQRSGTVGRAVVMALMLVAFATGAAVAERRELPLTAEALGAVSVAMGLLDGYAAWAADLAGLRGVDAMVATAATLGAVGGAAWAGSRVLGLKSLRISAALLLQAPIPLLAGRIGIAQDSVLPLAVGFALQAVGEIALLRWAFRTGAGVGPDVVADGRQAEGGVVPPAYLPESPAVRIALIGAVAYWLAAFGLCFIEAGGGAAGGVMLFAAVAAACSARLMHRFTAIRHAAAGAAATSLYAAVLLAGAALPRQDDADPLPLAWGPAFLGLLTLAMVGLVHVLPRAYRPGPVAVLTVPFAVSAVTAVLAVAATLGPVAWLTQPWTGDPELSGARALLTPERHWAFGAATLLAVPVCALIVLAWARLSGPVRWWRTLAAAGVAAEAAVLPASLDFPLPVAVGYVMAAGAAGIAASRFVRLPDLTAAAVRGAGIVLFAVGAAWSLARPGLSVAAFGAAAAFLVAAVWLLPAAWRPGTAGVATAQMFVWVALTAHWADVAAPVYAAGITVLAAVVAVGAAVGLRRGASGTAGSVLAVAAMAAIAGLMPAAERPAALAVAFGALAAAMLIGTLVDGGGRAPAWAALATASASACAATTAHWAEVAGPVIGAGIAVADALVVVVAMAAQRRRPTICWAVVPVAAVAAVAGTIAAGGRPGSLGVALGALAVASWFGAVADDGPGKPVWAVAGTAATLGCAGVTGSWAGVDTQALGAGLAVLACALIVGALFVQRRHAVAAWAALPVAGAAVVGGTITAAPEIAALAVGFAALAVAAAFGTLVDAAERRPAWAVLWVGATVSGTAAGADAAGAEPVWTAFAAAVVAALFLAAAPPVRPRKVSLVKGAYPYRAYLTWAFEAASAGALVVAGAGAPRTGWAQAAFCGVVAVAAATRVPEGRSAVRTVWAPVVVAAVAAGAATSAYAGGWAGGDVALTLIAVSGVLMVLSLQVPQRLVPELVPSIAVLGLAQLGGLAALGTYPEREWIGLAVAGAAAALVAGLPTARPDARQLRLPAAAVAVLALLGAYWMRMALADVTAPEAYTVPPALLVLGAGLWLRRTRDPKPRSWPALGPGLVLALVPPLPLAVANEAALRPALLGAAAFATLVLGARHRLQAPLLLGSLTLSAIAVFQLSSPVIAAYHALPRYVVLGGAGLALLAIGIGYERQLRNLARLGRAVRRLS</sequence>
<feature type="transmembrane region" description="Helical" evidence="2">
    <location>
        <begin position="180"/>
        <end position="201"/>
    </location>
</feature>
<feature type="transmembrane region" description="Helical" evidence="2">
    <location>
        <begin position="878"/>
        <end position="899"/>
    </location>
</feature>
<feature type="transmembrane region" description="Helical" evidence="2">
    <location>
        <begin position="1175"/>
        <end position="1194"/>
    </location>
</feature>
<feature type="transmembrane region" description="Helical" evidence="2">
    <location>
        <begin position="749"/>
        <end position="768"/>
    </location>
</feature>
<feature type="transmembrane region" description="Helical" evidence="2">
    <location>
        <begin position="1068"/>
        <end position="1084"/>
    </location>
</feature>
<evidence type="ECO:0000256" key="1">
    <source>
        <dbReference type="SAM" id="MobiDB-lite"/>
    </source>
</evidence>
<dbReference type="Proteomes" id="UP001165378">
    <property type="component" value="Unassembled WGS sequence"/>
</dbReference>
<feature type="transmembrane region" description="Helical" evidence="2">
    <location>
        <begin position="592"/>
        <end position="611"/>
    </location>
</feature>
<dbReference type="InterPro" id="IPR058062">
    <property type="entry name" value="SCO7613_C"/>
</dbReference>
<feature type="transmembrane region" description="Helical" evidence="2">
    <location>
        <begin position="429"/>
        <end position="449"/>
    </location>
</feature>
<dbReference type="EMBL" id="JAKFHA010000009">
    <property type="protein sequence ID" value="MCF2529105.1"/>
    <property type="molecule type" value="Genomic_DNA"/>
</dbReference>
<feature type="transmembrane region" description="Helical" evidence="2">
    <location>
        <begin position="493"/>
        <end position="520"/>
    </location>
</feature>
<feature type="transmembrane region" description="Helical" evidence="2">
    <location>
        <begin position="1231"/>
        <end position="1248"/>
    </location>
</feature>
<feature type="transmembrane region" description="Helical" evidence="2">
    <location>
        <begin position="1337"/>
        <end position="1354"/>
    </location>
</feature>